<evidence type="ECO:0000313" key="2">
    <source>
        <dbReference type="Proteomes" id="UP000216442"/>
    </source>
</evidence>
<reference evidence="1 2" key="1">
    <citation type="submission" date="2017-08" db="EMBL/GenBank/DDBJ databases">
        <title>Mesorhizobium wenxinae sp. nov., a novel rhizobial species isolated from root nodules of chickpea (Cicer arietinum L.).</title>
        <authorList>
            <person name="Zhang J."/>
        </authorList>
    </citation>
    <scope>NUCLEOTIDE SEQUENCE [LARGE SCALE GENOMIC DNA]</scope>
    <source>
        <strain evidence="1 2">SDW018</strain>
    </source>
</reference>
<sequence>MAVPFAFEIHHTFPEALFDDLDIREQLQRLFAETGTNFTMDMAGNEIALFTDSEVAVYVRALTGGDGSNVYYDSDFGSAVQNGP</sequence>
<protein>
    <submittedName>
        <fullName evidence="1">Uncharacterized protein</fullName>
    </submittedName>
</protein>
<comment type="caution">
    <text evidence="1">The sequence shown here is derived from an EMBL/GenBank/DDBJ whole genome shotgun (WGS) entry which is preliminary data.</text>
</comment>
<dbReference type="Proteomes" id="UP000216442">
    <property type="component" value="Unassembled WGS sequence"/>
</dbReference>
<proteinExistence type="predicted"/>
<organism evidence="1 2">
    <name type="scientific">Mesorhizobium temperatum</name>
    <dbReference type="NCBI Taxonomy" id="241416"/>
    <lineage>
        <taxon>Bacteria</taxon>
        <taxon>Pseudomonadati</taxon>
        <taxon>Pseudomonadota</taxon>
        <taxon>Alphaproteobacteria</taxon>
        <taxon>Hyphomicrobiales</taxon>
        <taxon>Phyllobacteriaceae</taxon>
        <taxon>Mesorhizobium</taxon>
    </lineage>
</organism>
<dbReference type="OrthoDB" id="475207at2"/>
<dbReference type="AlphaFoldDB" id="A0A271LH78"/>
<name>A0A271LH78_9HYPH</name>
<dbReference type="EMBL" id="NPKJ01000058">
    <property type="protein sequence ID" value="PAQ07473.1"/>
    <property type="molecule type" value="Genomic_DNA"/>
</dbReference>
<keyword evidence="2" id="KW-1185">Reference proteome</keyword>
<accession>A0A271LH78</accession>
<gene>
    <name evidence="1" type="ORF">CIT26_20690</name>
</gene>
<dbReference type="RefSeq" id="WP_095494308.1">
    <property type="nucleotide sequence ID" value="NZ_NPKJ01000058.1"/>
</dbReference>
<evidence type="ECO:0000313" key="1">
    <source>
        <dbReference type="EMBL" id="PAQ07473.1"/>
    </source>
</evidence>